<dbReference type="InterPro" id="IPR009339">
    <property type="entry name" value="DUF998"/>
</dbReference>
<protein>
    <submittedName>
        <fullName evidence="2">DUF998 domain-containing protein</fullName>
    </submittedName>
</protein>
<feature type="transmembrane region" description="Helical" evidence="1">
    <location>
        <begin position="210"/>
        <end position="227"/>
    </location>
</feature>
<evidence type="ECO:0000256" key="1">
    <source>
        <dbReference type="SAM" id="Phobius"/>
    </source>
</evidence>
<name>A0ABX1RED5_9PSEU</name>
<dbReference type="Pfam" id="PF06197">
    <property type="entry name" value="DUF998"/>
    <property type="match status" value="1"/>
</dbReference>
<keyword evidence="3" id="KW-1185">Reference proteome</keyword>
<dbReference type="Proteomes" id="UP001296706">
    <property type="component" value="Unassembled WGS sequence"/>
</dbReference>
<reference evidence="2 3" key="1">
    <citation type="submission" date="2020-04" db="EMBL/GenBank/DDBJ databases">
        <authorList>
            <person name="Klaysubun C."/>
            <person name="Duangmal K."/>
            <person name="Lipun K."/>
        </authorList>
    </citation>
    <scope>NUCLEOTIDE SEQUENCE [LARGE SCALE GENOMIC DNA]</scope>
    <source>
        <strain evidence="2 3">JCM 11839</strain>
    </source>
</reference>
<feature type="transmembrane region" description="Helical" evidence="1">
    <location>
        <begin position="63"/>
        <end position="83"/>
    </location>
</feature>
<evidence type="ECO:0000313" key="2">
    <source>
        <dbReference type="EMBL" id="NMH77764.1"/>
    </source>
</evidence>
<organism evidence="2 3">
    <name type="scientific">Pseudonocardia xinjiangensis</name>
    <dbReference type="NCBI Taxonomy" id="75289"/>
    <lineage>
        <taxon>Bacteria</taxon>
        <taxon>Bacillati</taxon>
        <taxon>Actinomycetota</taxon>
        <taxon>Actinomycetes</taxon>
        <taxon>Pseudonocardiales</taxon>
        <taxon>Pseudonocardiaceae</taxon>
        <taxon>Pseudonocardia</taxon>
    </lineage>
</organism>
<dbReference type="EMBL" id="JAAXKY010000029">
    <property type="protein sequence ID" value="NMH77764.1"/>
    <property type="molecule type" value="Genomic_DNA"/>
</dbReference>
<feature type="transmembrane region" description="Helical" evidence="1">
    <location>
        <begin position="22"/>
        <end position="43"/>
    </location>
</feature>
<keyword evidence="1" id="KW-0812">Transmembrane</keyword>
<feature type="transmembrane region" description="Helical" evidence="1">
    <location>
        <begin position="144"/>
        <end position="165"/>
    </location>
</feature>
<sequence length="238" mass="24557">MLRTLEGGGTGRPPATRTVRRWAVIALVAHVAFVLTWLVAPLWQPPGYRVLAHSISDMYATGVPGAWVLIVVFTLCGAALVGFAARSVWPMLRPAGRPAAIGSLLLALSAYGVGDLSSAFGRLPCSQAEPGCTAAAQLAESDGVVHSVVSAVGLLLFAVAFLFLGSAMSRLSGWTRYAWAARGLALLFFALCVVTGQVGPLGLVGLFQRVGAATGAVGIVALALAVLHRAPAPSPHRP</sequence>
<evidence type="ECO:0000313" key="3">
    <source>
        <dbReference type="Proteomes" id="UP001296706"/>
    </source>
</evidence>
<accession>A0ABX1RED5</accession>
<feature type="transmembrane region" description="Helical" evidence="1">
    <location>
        <begin position="95"/>
        <end position="114"/>
    </location>
</feature>
<keyword evidence="1" id="KW-1133">Transmembrane helix</keyword>
<feature type="transmembrane region" description="Helical" evidence="1">
    <location>
        <begin position="177"/>
        <end position="198"/>
    </location>
</feature>
<comment type="caution">
    <text evidence="2">The sequence shown here is derived from an EMBL/GenBank/DDBJ whole genome shotgun (WGS) entry which is preliminary data.</text>
</comment>
<proteinExistence type="predicted"/>
<keyword evidence="1" id="KW-0472">Membrane</keyword>
<gene>
    <name evidence="2" type="ORF">HF577_11800</name>
</gene>